<dbReference type="GO" id="GO:0016757">
    <property type="term" value="F:glycosyltransferase activity"/>
    <property type="evidence" value="ECO:0007669"/>
    <property type="project" value="UniProtKB-KW"/>
</dbReference>
<accession>A0ABT2YNE3</accession>
<dbReference type="CDD" id="cd06223">
    <property type="entry name" value="PRTases_typeI"/>
    <property type="match status" value="1"/>
</dbReference>
<evidence type="ECO:0000313" key="3">
    <source>
        <dbReference type="EMBL" id="MCV2401407.1"/>
    </source>
</evidence>
<dbReference type="Gene3D" id="3.40.50.2020">
    <property type="match status" value="1"/>
</dbReference>
<gene>
    <name evidence="3" type="ORF">OFY17_00795</name>
</gene>
<name>A0ABT2YNE3_9GAMM</name>
<comment type="similarity">
    <text evidence="1">Belongs to the ComF/GntX family.</text>
</comment>
<dbReference type="RefSeq" id="WP_263528785.1">
    <property type="nucleotide sequence ID" value="NZ_JAOVZB010000001.1"/>
</dbReference>
<feature type="domain" description="Phosphoribosyltransferase" evidence="2">
    <location>
        <begin position="114"/>
        <end position="167"/>
    </location>
</feature>
<dbReference type="InterPro" id="IPR000836">
    <property type="entry name" value="PRTase_dom"/>
</dbReference>
<dbReference type="InterPro" id="IPR029057">
    <property type="entry name" value="PRTase-like"/>
</dbReference>
<evidence type="ECO:0000256" key="1">
    <source>
        <dbReference type="ARBA" id="ARBA00008007"/>
    </source>
</evidence>
<dbReference type="SUPFAM" id="SSF53271">
    <property type="entry name" value="PRTase-like"/>
    <property type="match status" value="1"/>
</dbReference>
<sequence length="171" mass="19958">MKNLIHRIKFQQENHFIRPITFLLSKHLIDFYSGKTWPEQVIYVPSHPDRIRERGFCQTQIMTTHLIQYINELSGDTLLSNSHSNQIRKNINTHAQHTLTKKERQKSPINTYEVIHPISQHVALFDDVMTTGSTINACCRLLQKHGAKKIDIWTLARTPDHENKLDNTPLN</sequence>
<dbReference type="InterPro" id="IPR051910">
    <property type="entry name" value="ComF/GntX_DNA_util-trans"/>
</dbReference>
<evidence type="ECO:0000313" key="4">
    <source>
        <dbReference type="Proteomes" id="UP001209713"/>
    </source>
</evidence>
<dbReference type="Proteomes" id="UP001209713">
    <property type="component" value="Unassembled WGS sequence"/>
</dbReference>
<proteinExistence type="inferred from homology"/>
<organism evidence="3 4">
    <name type="scientific">Marinomonas sargassi</name>
    <dbReference type="NCBI Taxonomy" id="2984494"/>
    <lineage>
        <taxon>Bacteria</taxon>
        <taxon>Pseudomonadati</taxon>
        <taxon>Pseudomonadota</taxon>
        <taxon>Gammaproteobacteria</taxon>
        <taxon>Oceanospirillales</taxon>
        <taxon>Oceanospirillaceae</taxon>
        <taxon>Marinomonas</taxon>
    </lineage>
</organism>
<protein>
    <submittedName>
        <fullName evidence="3">Phosphoribosyltransferase family protein</fullName>
    </submittedName>
</protein>
<dbReference type="EMBL" id="JAOVZB010000001">
    <property type="protein sequence ID" value="MCV2401407.1"/>
    <property type="molecule type" value="Genomic_DNA"/>
</dbReference>
<keyword evidence="4" id="KW-1185">Reference proteome</keyword>
<comment type="caution">
    <text evidence="3">The sequence shown here is derived from an EMBL/GenBank/DDBJ whole genome shotgun (WGS) entry which is preliminary data.</text>
</comment>
<keyword evidence="3" id="KW-0808">Transferase</keyword>
<keyword evidence="3" id="KW-0328">Glycosyltransferase</keyword>
<dbReference type="PANTHER" id="PTHR47505">
    <property type="entry name" value="DNA UTILIZATION PROTEIN YHGH"/>
    <property type="match status" value="1"/>
</dbReference>
<evidence type="ECO:0000259" key="2">
    <source>
        <dbReference type="Pfam" id="PF00156"/>
    </source>
</evidence>
<reference evidence="3 4" key="1">
    <citation type="submission" date="2022-10" db="EMBL/GenBank/DDBJ databases">
        <title>Marinomonas transparenta sp. nov. and Marinomonas sargassi sp. nov., isolated from marine alga (Sargassum natans (L.) Gaillon).</title>
        <authorList>
            <person name="Wang Y."/>
        </authorList>
    </citation>
    <scope>NUCLEOTIDE SEQUENCE [LARGE SCALE GENOMIC DNA]</scope>
    <source>
        <strain evidence="3 4">C2222</strain>
    </source>
</reference>
<dbReference type="Pfam" id="PF00156">
    <property type="entry name" value="Pribosyltran"/>
    <property type="match status" value="1"/>
</dbReference>
<dbReference type="PANTHER" id="PTHR47505:SF1">
    <property type="entry name" value="DNA UTILIZATION PROTEIN YHGH"/>
    <property type="match status" value="1"/>
</dbReference>